<sequence>MERAVIEELETLPKTVEFAGIAAAARAVAAAIDDPAQRSYISRNGNTLQHLLEQLRGRRKKINRQLAVVQAQAGRRRAAQ</sequence>
<accession>A0A1X2L9R2</accession>
<keyword evidence="2" id="KW-1185">Reference proteome</keyword>
<dbReference type="EMBL" id="NCXM01000005">
    <property type="protein sequence ID" value="OSC30696.1"/>
    <property type="molecule type" value="Genomic_DNA"/>
</dbReference>
<reference evidence="1 2" key="1">
    <citation type="submission" date="2017-04" db="EMBL/GenBank/DDBJ databases">
        <title>The new phylogeny of genus Mycobacterium.</title>
        <authorList>
            <person name="Tortoli E."/>
            <person name="Trovato A."/>
            <person name="Cirillo D.M."/>
        </authorList>
    </citation>
    <scope>NUCLEOTIDE SEQUENCE [LARGE SCALE GENOMIC DNA]</scope>
    <source>
        <strain evidence="1 2">DSM 45247</strain>
    </source>
</reference>
<name>A0A1X2L9R2_9MYCO</name>
<gene>
    <name evidence="1" type="ORF">B8W69_06575</name>
</gene>
<organism evidence="1 2">
    <name type="scientific">Mycolicibacterium vulneris</name>
    <dbReference type="NCBI Taxonomy" id="547163"/>
    <lineage>
        <taxon>Bacteria</taxon>
        <taxon>Bacillati</taxon>
        <taxon>Actinomycetota</taxon>
        <taxon>Actinomycetes</taxon>
        <taxon>Mycobacteriales</taxon>
        <taxon>Mycobacteriaceae</taxon>
        <taxon>Mycolicibacterium</taxon>
    </lineage>
</organism>
<proteinExistence type="predicted"/>
<evidence type="ECO:0000313" key="2">
    <source>
        <dbReference type="Proteomes" id="UP000242320"/>
    </source>
</evidence>
<evidence type="ECO:0000313" key="1">
    <source>
        <dbReference type="EMBL" id="OSC30696.1"/>
    </source>
</evidence>
<dbReference type="AlphaFoldDB" id="A0A1X2L9R2"/>
<dbReference type="Proteomes" id="UP000242320">
    <property type="component" value="Unassembled WGS sequence"/>
</dbReference>
<protein>
    <submittedName>
        <fullName evidence="1">Uncharacterized protein</fullName>
    </submittedName>
</protein>
<comment type="caution">
    <text evidence="1">The sequence shown here is derived from an EMBL/GenBank/DDBJ whole genome shotgun (WGS) entry which is preliminary data.</text>
</comment>